<keyword evidence="3" id="KW-1185">Reference proteome</keyword>
<reference evidence="2" key="2">
    <citation type="submission" date="2020-09" db="EMBL/GenBank/DDBJ databases">
        <authorList>
            <person name="Sun Q."/>
            <person name="Zhou Y."/>
        </authorList>
    </citation>
    <scope>NUCLEOTIDE SEQUENCE</scope>
    <source>
        <strain evidence="2">CGMCC 1.10998</strain>
    </source>
</reference>
<evidence type="ECO:0000313" key="3">
    <source>
        <dbReference type="Proteomes" id="UP000637423"/>
    </source>
</evidence>
<sequence>MHSASIHMLVRKGLLAAGLFITAQGLAHADGLADLKAALGRLQGQAPIKATVEFKTWSKHGEGKDLDESSGLASIAIEDNSRGMQILYSRDVLSRMEAEERAKEKDQKAKTPTLTALRELNSSELRGMTNASNALSLSLEKLVFKGERAENWNGKPARVLSFEASLDKQADKDKKYVKKFEGTTEIWIAADGTPLASRSRLNISGRALLVISFDMVNNEDHVFSQVGDRLVTLRKESYNSGSGAGEKGEGRITKTLQLLQ</sequence>
<dbReference type="EMBL" id="BMED01000001">
    <property type="protein sequence ID" value="GGC58966.1"/>
    <property type="molecule type" value="Genomic_DNA"/>
</dbReference>
<proteinExistence type="predicted"/>
<evidence type="ECO:0000313" key="2">
    <source>
        <dbReference type="EMBL" id="GGC58966.1"/>
    </source>
</evidence>
<name>A0A916U616_9BURK</name>
<protein>
    <submittedName>
        <fullName evidence="2">Uncharacterized protein</fullName>
    </submittedName>
</protein>
<reference evidence="2" key="1">
    <citation type="journal article" date="2014" name="Int. J. Syst. Evol. Microbiol.">
        <title>Complete genome sequence of Corynebacterium casei LMG S-19264T (=DSM 44701T), isolated from a smear-ripened cheese.</title>
        <authorList>
            <consortium name="US DOE Joint Genome Institute (JGI-PGF)"/>
            <person name="Walter F."/>
            <person name="Albersmeier A."/>
            <person name="Kalinowski J."/>
            <person name="Ruckert C."/>
        </authorList>
    </citation>
    <scope>NUCLEOTIDE SEQUENCE</scope>
    <source>
        <strain evidence="2">CGMCC 1.10998</strain>
    </source>
</reference>
<comment type="caution">
    <text evidence="2">The sequence shown here is derived from an EMBL/GenBank/DDBJ whole genome shotgun (WGS) entry which is preliminary data.</text>
</comment>
<dbReference type="Proteomes" id="UP000637423">
    <property type="component" value="Unassembled WGS sequence"/>
</dbReference>
<feature type="signal peptide" evidence="1">
    <location>
        <begin position="1"/>
        <end position="29"/>
    </location>
</feature>
<organism evidence="2 3">
    <name type="scientific">Undibacterium terreum</name>
    <dbReference type="NCBI Taxonomy" id="1224302"/>
    <lineage>
        <taxon>Bacteria</taxon>
        <taxon>Pseudomonadati</taxon>
        <taxon>Pseudomonadota</taxon>
        <taxon>Betaproteobacteria</taxon>
        <taxon>Burkholderiales</taxon>
        <taxon>Oxalobacteraceae</taxon>
        <taxon>Undibacterium</taxon>
    </lineage>
</organism>
<gene>
    <name evidence="2" type="ORF">GCM10011396_02340</name>
</gene>
<feature type="chain" id="PRO_5037770010" evidence="1">
    <location>
        <begin position="30"/>
        <end position="260"/>
    </location>
</feature>
<accession>A0A916U616</accession>
<dbReference type="AlphaFoldDB" id="A0A916U616"/>
<evidence type="ECO:0000256" key="1">
    <source>
        <dbReference type="SAM" id="SignalP"/>
    </source>
</evidence>
<keyword evidence="1" id="KW-0732">Signal</keyword>